<sequence>MSSTVRVVRTSFVEAQEEWEQVPVVTLNEKSAALVQGGNFAKSEDNKPTVSHPDLSYREFWEHLLAQYRQHKQKELSKLNSSAHKGFWETLRSFLATIPLPPRTWFGGLSDESLEEKETILHAAHSECPVVVFKDWKV</sequence>
<name>A0A7R8WLT0_9CRUS</name>
<accession>A0A7R8WLT0</accession>
<reference evidence="1" key="1">
    <citation type="submission" date="2020-11" db="EMBL/GenBank/DDBJ databases">
        <authorList>
            <person name="Tran Van P."/>
        </authorList>
    </citation>
    <scope>NUCLEOTIDE SEQUENCE</scope>
</reference>
<dbReference type="AlphaFoldDB" id="A0A7R8WLT0"/>
<organism evidence="1">
    <name type="scientific">Cyprideis torosa</name>
    <dbReference type="NCBI Taxonomy" id="163714"/>
    <lineage>
        <taxon>Eukaryota</taxon>
        <taxon>Metazoa</taxon>
        <taxon>Ecdysozoa</taxon>
        <taxon>Arthropoda</taxon>
        <taxon>Crustacea</taxon>
        <taxon>Oligostraca</taxon>
        <taxon>Ostracoda</taxon>
        <taxon>Podocopa</taxon>
        <taxon>Podocopida</taxon>
        <taxon>Cytherocopina</taxon>
        <taxon>Cytheroidea</taxon>
        <taxon>Cytherideidae</taxon>
        <taxon>Cyprideis</taxon>
    </lineage>
</organism>
<proteinExistence type="predicted"/>
<gene>
    <name evidence="1" type="ORF">CTOB1V02_LOCUS11986</name>
</gene>
<dbReference type="EMBL" id="OB667924">
    <property type="protein sequence ID" value="CAD7234169.1"/>
    <property type="molecule type" value="Genomic_DNA"/>
</dbReference>
<protein>
    <submittedName>
        <fullName evidence="1">Uncharacterized protein</fullName>
    </submittedName>
</protein>
<evidence type="ECO:0000313" key="1">
    <source>
        <dbReference type="EMBL" id="CAD7234169.1"/>
    </source>
</evidence>